<feature type="domain" description="Adenylyl/Guanylyl and SMODS C-terminal sensor" evidence="2">
    <location>
        <begin position="306"/>
        <end position="433"/>
    </location>
</feature>
<dbReference type="RefSeq" id="WP_089480685.1">
    <property type="nucleotide sequence ID" value="NZ_MUGS01000037.1"/>
</dbReference>
<organism evidence="3 4">
    <name type="scientific">Flavobacterium araucananum</name>
    <dbReference type="NCBI Taxonomy" id="946678"/>
    <lineage>
        <taxon>Bacteria</taxon>
        <taxon>Pseudomonadati</taxon>
        <taxon>Bacteroidota</taxon>
        <taxon>Flavobacteriia</taxon>
        <taxon>Flavobacteriales</taxon>
        <taxon>Flavobacteriaceae</taxon>
        <taxon>Flavobacterium</taxon>
    </lineage>
</organism>
<dbReference type="SUPFAM" id="SSF81301">
    <property type="entry name" value="Nucleotidyltransferase"/>
    <property type="match status" value="1"/>
</dbReference>
<dbReference type="OrthoDB" id="1118920at2"/>
<dbReference type="InterPro" id="IPR043519">
    <property type="entry name" value="NT_sf"/>
</dbReference>
<reference evidence="3 4" key="1">
    <citation type="submission" date="2016-11" db="EMBL/GenBank/DDBJ databases">
        <title>Whole genomes of Flavobacteriaceae.</title>
        <authorList>
            <person name="Stine C."/>
            <person name="Li C."/>
            <person name="Tadesse D."/>
        </authorList>
    </citation>
    <scope>NUCLEOTIDE SEQUENCE [LARGE SCALE GENOMIC DNA]</scope>
    <source>
        <strain evidence="3 4">DSM 24704</strain>
    </source>
</reference>
<dbReference type="Proteomes" id="UP000214684">
    <property type="component" value="Unassembled WGS sequence"/>
</dbReference>
<dbReference type="InterPro" id="IPR006116">
    <property type="entry name" value="NT_2-5OAS_ClassI-CCAase"/>
</dbReference>
<dbReference type="GO" id="GO:0051607">
    <property type="term" value="P:defense response to virus"/>
    <property type="evidence" value="ECO:0007669"/>
    <property type="project" value="UniProtKB-KW"/>
</dbReference>
<gene>
    <name evidence="3" type="ORF">B0A64_16925</name>
</gene>
<dbReference type="Pfam" id="PF18144">
    <property type="entry name" value="SMODS"/>
    <property type="match status" value="1"/>
</dbReference>
<dbReference type="AlphaFoldDB" id="A0A227P331"/>
<keyword evidence="4" id="KW-1185">Reference proteome</keyword>
<protein>
    <submittedName>
        <fullName evidence="3">Nucleotidyltransferase</fullName>
    </submittedName>
</protein>
<dbReference type="InterPro" id="IPR040511">
    <property type="entry name" value="AGS_C"/>
</dbReference>
<evidence type="ECO:0000313" key="4">
    <source>
        <dbReference type="Proteomes" id="UP000214684"/>
    </source>
</evidence>
<evidence type="ECO:0000313" key="3">
    <source>
        <dbReference type="EMBL" id="OXG03668.1"/>
    </source>
</evidence>
<name>A0A227P331_9FLAO</name>
<proteinExistence type="predicted"/>
<dbReference type="GO" id="GO:0016779">
    <property type="term" value="F:nucleotidyltransferase activity"/>
    <property type="evidence" value="ECO:0007669"/>
    <property type="project" value="InterPro"/>
</dbReference>
<dbReference type="Pfam" id="PF18134">
    <property type="entry name" value="AGS_C"/>
    <property type="match status" value="1"/>
</dbReference>
<evidence type="ECO:0000256" key="1">
    <source>
        <dbReference type="ARBA" id="ARBA00023118"/>
    </source>
</evidence>
<accession>A0A227P331</accession>
<evidence type="ECO:0000259" key="2">
    <source>
        <dbReference type="Pfam" id="PF18134"/>
    </source>
</evidence>
<keyword evidence="1" id="KW-0051">Antiviral defense</keyword>
<keyword evidence="3" id="KW-0808">Transferase</keyword>
<comment type="caution">
    <text evidence="3">The sequence shown here is derived from an EMBL/GenBank/DDBJ whole genome shotgun (WGS) entry which is preliminary data.</text>
</comment>
<dbReference type="CDD" id="cd05400">
    <property type="entry name" value="NT_2-5OAS_ClassI-CCAase"/>
    <property type="match status" value="1"/>
</dbReference>
<dbReference type="EMBL" id="MUGS01000037">
    <property type="protein sequence ID" value="OXG03668.1"/>
    <property type="molecule type" value="Genomic_DNA"/>
</dbReference>
<sequence>MNTSETFQEFLGNIKISDDKATTISSRYARITKALNQYFRDTESTTANSLQVGSYGRYSGIKGISDLDMLYIMPNSKWNDYNKSGGQTKLLQDTKKAIEKTYSASDIKVDRCVVTVSFSDGSHIDVQPVFEVEDQDYKYPDTYGDGSWKITKPRKEMDAMLEAEPNKNRNLRRLCKMTRSWKNKHGVCMGGLLIDTLAYNFLNSTTNYNTKSFAYFDEMSRDFFKYLYDQPKDQKEYGALGSKQRVKVRKSFRRKSKKAYDLACKAIDAVSDKTKHNKWRDIYGNDFPKYQNEETEARALNLSYKSNEEYIENLYPIEIRYNLEIDCEVKQNGFREGLLREYLRKKYPLIIGRSLRFFISEINIPHPYTVKWKVTNRGNEAIKRNCIRGQITNDFGSEQIVETTNFNGEHYVECYIIKNNIVVAKDSIDVPISA</sequence>